<feature type="compositionally biased region" description="Polar residues" evidence="1">
    <location>
        <begin position="80"/>
        <end position="99"/>
    </location>
</feature>
<dbReference type="STRING" id="22663.A0A218XB93"/>
<reference evidence="6 8" key="3">
    <citation type="submission" date="2017-11" db="EMBL/GenBank/DDBJ databases">
        <title>De-novo sequencing of pomegranate (Punica granatum L.) genome.</title>
        <authorList>
            <person name="Akparov Z."/>
            <person name="Amiraslanov A."/>
            <person name="Hajiyeva S."/>
            <person name="Abbasov M."/>
            <person name="Kaur K."/>
            <person name="Hamwieh A."/>
            <person name="Solovyev V."/>
            <person name="Salamov A."/>
            <person name="Braich B."/>
            <person name="Kosarev P."/>
            <person name="Mahmoud A."/>
            <person name="Hajiyev E."/>
            <person name="Babayeva S."/>
            <person name="Izzatullayeva V."/>
            <person name="Mammadov A."/>
            <person name="Mammadov A."/>
            <person name="Sharifova S."/>
            <person name="Ojaghi J."/>
            <person name="Eynullazada K."/>
            <person name="Bayramov B."/>
            <person name="Abdulazimova A."/>
            <person name="Shahmuradov I."/>
        </authorList>
    </citation>
    <scope>NUCLEOTIDE SEQUENCE [LARGE SCALE GENOMIC DNA]</scope>
    <source>
        <strain evidence="6">AG2017</strain>
        <strain evidence="8">cv. AG2017</strain>
        <tissue evidence="6">Leaf</tissue>
    </source>
</reference>
<evidence type="ECO:0000313" key="7">
    <source>
        <dbReference type="Proteomes" id="UP000197138"/>
    </source>
</evidence>
<dbReference type="PANTHER" id="PTHR34200">
    <property type="entry name" value="DENTIN SIALOPHOSPHOPROTEIN-LIKE ISOFORM X1"/>
    <property type="match status" value="1"/>
</dbReference>
<dbReference type="EMBL" id="PGOL01003458">
    <property type="protein sequence ID" value="PKI40957.1"/>
    <property type="molecule type" value="Genomic_DNA"/>
</dbReference>
<comment type="caution">
    <text evidence="5">The sequence shown here is derived from an EMBL/GenBank/DDBJ whole genome shotgun (WGS) entry which is preliminary data.</text>
</comment>
<keyword evidence="2" id="KW-0812">Transmembrane</keyword>
<feature type="transmembrane region" description="Helical" evidence="2">
    <location>
        <begin position="313"/>
        <end position="331"/>
    </location>
</feature>
<feature type="chain" id="PRO_5014071919" description="DUF7356 domain-containing protein" evidence="3">
    <location>
        <begin position="22"/>
        <end position="413"/>
    </location>
</feature>
<reference evidence="7" key="1">
    <citation type="journal article" date="2017" name="Plant J.">
        <title>The pomegranate (Punica granatum L.) genome and the genomics of punicalagin biosynthesis.</title>
        <authorList>
            <person name="Qin G."/>
            <person name="Xu C."/>
            <person name="Ming R."/>
            <person name="Tang H."/>
            <person name="Guyot R."/>
            <person name="Kramer E.M."/>
            <person name="Hu Y."/>
            <person name="Yi X."/>
            <person name="Qi Y."/>
            <person name="Xu X."/>
            <person name="Gao Z."/>
            <person name="Pan H."/>
            <person name="Jian J."/>
            <person name="Tian Y."/>
            <person name="Yue Z."/>
            <person name="Xu Y."/>
        </authorList>
    </citation>
    <scope>NUCLEOTIDE SEQUENCE [LARGE SCALE GENOMIC DNA]</scope>
    <source>
        <strain evidence="7">cv. Dabenzi</strain>
    </source>
</reference>
<feature type="compositionally biased region" description="Basic and acidic residues" evidence="1">
    <location>
        <begin position="122"/>
        <end position="137"/>
    </location>
</feature>
<evidence type="ECO:0000256" key="3">
    <source>
        <dbReference type="SAM" id="SignalP"/>
    </source>
</evidence>
<dbReference type="PANTHER" id="PTHR34200:SF2">
    <property type="entry name" value="TRANSMEMBRANE PROTEIN"/>
    <property type="match status" value="1"/>
</dbReference>
<dbReference type="Pfam" id="PF24053">
    <property type="entry name" value="DUF7356"/>
    <property type="match status" value="1"/>
</dbReference>
<evidence type="ECO:0000259" key="4">
    <source>
        <dbReference type="Pfam" id="PF24053"/>
    </source>
</evidence>
<evidence type="ECO:0000313" key="5">
    <source>
        <dbReference type="EMBL" id="OWM81622.1"/>
    </source>
</evidence>
<dbReference type="Proteomes" id="UP000197138">
    <property type="component" value="Unassembled WGS sequence"/>
</dbReference>
<protein>
    <recommendedName>
        <fullName evidence="4">DUF7356 domain-containing protein</fullName>
    </recommendedName>
</protein>
<keyword evidence="2" id="KW-0472">Membrane</keyword>
<feature type="signal peptide" evidence="3">
    <location>
        <begin position="1"/>
        <end position="21"/>
    </location>
</feature>
<gene>
    <name evidence="5" type="ORF">CDL15_Pgr007660</name>
    <name evidence="6" type="ORF">CRG98_038485</name>
</gene>
<feature type="region of interest" description="Disordered" evidence="1">
    <location>
        <begin position="36"/>
        <end position="194"/>
    </location>
</feature>
<keyword evidence="3" id="KW-0732">Signal</keyword>
<keyword evidence="8" id="KW-1185">Reference proteome</keyword>
<dbReference type="EMBL" id="MTKT01002214">
    <property type="protein sequence ID" value="OWM81622.1"/>
    <property type="molecule type" value="Genomic_DNA"/>
</dbReference>
<name>A0A218XB93_PUNGR</name>
<reference evidence="5" key="2">
    <citation type="submission" date="2017-06" db="EMBL/GenBank/DDBJ databases">
        <title>The pomegranate genome and the genomics of punicalagin biosynthesis.</title>
        <authorList>
            <person name="Xu C."/>
        </authorList>
    </citation>
    <scope>NUCLEOTIDE SEQUENCE [LARGE SCALE GENOMIC DNA]</scope>
    <source>
        <tissue evidence="5">Fresh leaf</tissue>
    </source>
</reference>
<evidence type="ECO:0000313" key="6">
    <source>
        <dbReference type="EMBL" id="PKI40957.1"/>
    </source>
</evidence>
<dbReference type="AlphaFoldDB" id="A0A218XB93"/>
<feature type="compositionally biased region" description="Basic and acidic residues" evidence="1">
    <location>
        <begin position="155"/>
        <end position="187"/>
    </location>
</feature>
<keyword evidence="2" id="KW-1133">Transmembrane helix</keyword>
<dbReference type="InterPro" id="IPR055780">
    <property type="entry name" value="DUF7356"/>
</dbReference>
<proteinExistence type="predicted"/>
<organism evidence="5 7">
    <name type="scientific">Punica granatum</name>
    <name type="common">Pomegranate</name>
    <dbReference type="NCBI Taxonomy" id="22663"/>
    <lineage>
        <taxon>Eukaryota</taxon>
        <taxon>Viridiplantae</taxon>
        <taxon>Streptophyta</taxon>
        <taxon>Embryophyta</taxon>
        <taxon>Tracheophyta</taxon>
        <taxon>Spermatophyta</taxon>
        <taxon>Magnoliopsida</taxon>
        <taxon>eudicotyledons</taxon>
        <taxon>Gunneridae</taxon>
        <taxon>Pentapetalae</taxon>
        <taxon>rosids</taxon>
        <taxon>malvids</taxon>
        <taxon>Myrtales</taxon>
        <taxon>Lythraceae</taxon>
        <taxon>Punica</taxon>
    </lineage>
</organism>
<accession>A0A218XB93</accession>
<evidence type="ECO:0000256" key="1">
    <source>
        <dbReference type="SAM" id="MobiDB-lite"/>
    </source>
</evidence>
<feature type="domain" description="DUF7356" evidence="4">
    <location>
        <begin position="193"/>
        <end position="289"/>
    </location>
</feature>
<sequence length="413" mass="44955">MGKNGSISVLFVFLLITDVSSTNFDLNIRKLAASEPANNSAPAQVPPLPNPVPSADKSDSIAIDKSSGNSSKDVAKKPPSSDNASPNITVSTGPQTSDQTDNKSNNEKKDNSKKSSPPQGEQSDKKPSPPQREETKKKASPPQGKETNKKLSPPEAKEIHQKLSPPEAKEIDRKVSPPEAKEIDKKTSSPTGVLENCDGKGRKCQIQSTFTGCIRNFDSDSKELEILVQNDGQENLSVNLRVPTSAKDDKENVEVPNHRITKINISNVIGKASKIVLSTGNKACEIDIGFHLPEENVPFHLPTTEELLTPINGAYFLIITVITFGGVWACCKFTKRRRHGSVAYQELEMASPETVSAANVETAEGWDQGWDDDWDEENSVKSPVVRLHAGNISANGLTARPTNRDGWENDWNN</sequence>
<evidence type="ECO:0000256" key="2">
    <source>
        <dbReference type="SAM" id="Phobius"/>
    </source>
</evidence>
<dbReference type="OrthoDB" id="785602at2759"/>
<dbReference type="Proteomes" id="UP000233551">
    <property type="component" value="Unassembled WGS sequence"/>
</dbReference>
<evidence type="ECO:0000313" key="8">
    <source>
        <dbReference type="Proteomes" id="UP000233551"/>
    </source>
</evidence>
<feature type="compositionally biased region" description="Basic and acidic residues" evidence="1">
    <location>
        <begin position="100"/>
        <end position="113"/>
    </location>
</feature>
<dbReference type="GeneID" id="116192369"/>